<proteinExistence type="predicted"/>
<dbReference type="CDD" id="cd03522">
    <property type="entry name" value="MoeA_like"/>
    <property type="match status" value="1"/>
</dbReference>
<keyword evidence="3" id="KW-1185">Reference proteome</keyword>
<dbReference type="UniPathway" id="UPA00344"/>
<dbReference type="AlphaFoldDB" id="A0A1N6PIC3"/>
<keyword evidence="2" id="KW-0808">Transferase</keyword>
<gene>
    <name evidence="2" type="ORF">SAMN05421829_10257</name>
</gene>
<dbReference type="EMBL" id="FTMD01000002">
    <property type="protein sequence ID" value="SIQ03992.1"/>
    <property type="molecule type" value="Genomic_DNA"/>
</dbReference>
<dbReference type="Proteomes" id="UP000186819">
    <property type="component" value="Unassembled WGS sequence"/>
</dbReference>
<dbReference type="OrthoDB" id="5298793at2"/>
<accession>A0A1N6PIC3</accession>
<evidence type="ECO:0000259" key="1">
    <source>
        <dbReference type="SMART" id="SM00852"/>
    </source>
</evidence>
<evidence type="ECO:0000313" key="3">
    <source>
        <dbReference type="Proteomes" id="UP000186819"/>
    </source>
</evidence>
<dbReference type="STRING" id="34027.SAMN05421829_10257"/>
<dbReference type="GO" id="GO:0016779">
    <property type="term" value="F:nucleotidyltransferase activity"/>
    <property type="evidence" value="ECO:0007669"/>
    <property type="project" value="UniProtKB-KW"/>
</dbReference>
<dbReference type="Gene3D" id="3.40.980.10">
    <property type="entry name" value="MoaB/Mog-like domain"/>
    <property type="match status" value="1"/>
</dbReference>
<name>A0A1N6PIC3_9RHOO</name>
<organism evidence="2 3">
    <name type="scientific">Aromatoleum tolulyticum</name>
    <dbReference type="NCBI Taxonomy" id="34027"/>
    <lineage>
        <taxon>Bacteria</taxon>
        <taxon>Pseudomonadati</taxon>
        <taxon>Pseudomonadota</taxon>
        <taxon>Betaproteobacteria</taxon>
        <taxon>Rhodocyclales</taxon>
        <taxon>Rhodocyclaceae</taxon>
        <taxon>Aromatoleum</taxon>
    </lineage>
</organism>
<dbReference type="SMART" id="SM00852">
    <property type="entry name" value="MoCF_biosynth"/>
    <property type="match status" value="1"/>
</dbReference>
<sequence>MIFDEFPLTAAEGVMLAHTLKLGGRTLKKGRVLSALDLDLLEDEGFSTVTGARLGPDDVAEDVAAAELAALLVGANMETRPPRAGRGNLHALAAGVLRIDTERIHRMNLLDEAIAIGTLPPHAVVRPGQVVATVKIIPFAVPRRLLDACGAIAAGAPPIAVADLKPCRAALIQTELPGMKDSIFAATAKVTRERVEALGGRLTLALRGPHRRDALESMLHQALATGCELVMVCGATVAKDRNDIAPASVTAVGGTIEHFGMPVEPGNMLVLGRIGAVPVVILPGCGRSRKSNGLDLVLPRLMAGIPPTREDIMRMGVGGLIRSAPDEGEDANLTDNDRAGDLASHAAAAAADRRVTTSRL</sequence>
<dbReference type="InterPro" id="IPR036425">
    <property type="entry name" value="MoaB/Mog-like_dom_sf"/>
</dbReference>
<dbReference type="RefSeq" id="WP_076600595.1">
    <property type="nucleotide sequence ID" value="NZ_FTMD01000002.1"/>
</dbReference>
<reference evidence="3" key="1">
    <citation type="submission" date="2017-01" db="EMBL/GenBank/DDBJ databases">
        <authorList>
            <person name="Varghese N."/>
            <person name="Submissions S."/>
        </authorList>
    </citation>
    <scope>NUCLEOTIDE SEQUENCE [LARGE SCALE GENOMIC DNA]</scope>
    <source>
        <strain evidence="3">ATCC 51758</strain>
    </source>
</reference>
<feature type="domain" description="MoaB/Mog" evidence="1">
    <location>
        <begin position="170"/>
        <end position="303"/>
    </location>
</feature>
<protein>
    <submittedName>
        <fullName evidence="2">Molybdenum cofactor cytidylyltransferase</fullName>
    </submittedName>
</protein>
<evidence type="ECO:0000313" key="2">
    <source>
        <dbReference type="EMBL" id="SIQ03992.1"/>
    </source>
</evidence>
<keyword evidence="2" id="KW-0548">Nucleotidyltransferase</keyword>
<dbReference type="SUPFAM" id="SSF53218">
    <property type="entry name" value="Molybdenum cofactor biosynthesis proteins"/>
    <property type="match status" value="1"/>
</dbReference>
<dbReference type="InterPro" id="IPR001453">
    <property type="entry name" value="MoaB/Mog_dom"/>
</dbReference>